<evidence type="ECO:0000256" key="11">
    <source>
        <dbReference type="SAM" id="MobiDB-lite"/>
    </source>
</evidence>
<dbReference type="GO" id="GO:0005886">
    <property type="term" value="C:plasma membrane"/>
    <property type="evidence" value="ECO:0007669"/>
    <property type="project" value="UniProtKB-SubCell"/>
</dbReference>
<feature type="region of interest" description="Disordered" evidence="11">
    <location>
        <begin position="340"/>
        <end position="371"/>
    </location>
</feature>
<keyword evidence="4" id="KW-1003">Cell membrane</keyword>
<reference evidence="14 15" key="1">
    <citation type="submission" date="2019-03" db="EMBL/GenBank/DDBJ databases">
        <title>Draft genome sequences of novel Actinobacteria.</title>
        <authorList>
            <person name="Sahin N."/>
            <person name="Ay H."/>
            <person name="Saygin H."/>
        </authorList>
    </citation>
    <scope>NUCLEOTIDE SEQUENCE [LARGE SCALE GENOMIC DNA]</scope>
    <source>
        <strain evidence="14 15">CH32</strain>
    </source>
</reference>
<feature type="transmembrane region" description="Helical" evidence="12">
    <location>
        <begin position="83"/>
        <end position="101"/>
    </location>
</feature>
<dbReference type="Pfam" id="PF02653">
    <property type="entry name" value="BPD_transp_2"/>
    <property type="match status" value="1"/>
</dbReference>
<evidence type="ECO:0000256" key="6">
    <source>
        <dbReference type="ARBA" id="ARBA00022692"/>
    </source>
</evidence>
<evidence type="ECO:0000256" key="8">
    <source>
        <dbReference type="ARBA" id="ARBA00023136"/>
    </source>
</evidence>
<gene>
    <name evidence="14" type="ORF">E1286_23920</name>
</gene>
<dbReference type="GO" id="GO:0003676">
    <property type="term" value="F:nucleic acid binding"/>
    <property type="evidence" value="ECO:0007669"/>
    <property type="project" value="InterPro"/>
</dbReference>
<proteinExistence type="predicted"/>
<dbReference type="PANTHER" id="PTHR32196:SF29">
    <property type="entry name" value="AUTOINDUCER 2 IMPORT SYSTEM PERMEASE PROTEIN LSRC"/>
    <property type="match status" value="1"/>
</dbReference>
<dbReference type="CDD" id="cd06579">
    <property type="entry name" value="TM_PBP1_transp_AraH_like"/>
    <property type="match status" value="1"/>
</dbReference>
<feature type="transmembrane region" description="Helical" evidence="12">
    <location>
        <begin position="58"/>
        <end position="76"/>
    </location>
</feature>
<dbReference type="Proteomes" id="UP000295302">
    <property type="component" value="Unassembled WGS sequence"/>
</dbReference>
<evidence type="ECO:0000256" key="5">
    <source>
        <dbReference type="ARBA" id="ARBA00022519"/>
    </source>
</evidence>
<dbReference type="InterPro" id="IPR003029">
    <property type="entry name" value="S1_domain"/>
</dbReference>
<evidence type="ECO:0000256" key="12">
    <source>
        <dbReference type="SAM" id="Phobius"/>
    </source>
</evidence>
<evidence type="ECO:0000259" key="13">
    <source>
        <dbReference type="PROSITE" id="PS50126"/>
    </source>
</evidence>
<evidence type="ECO:0000256" key="1">
    <source>
        <dbReference type="ARBA" id="ARBA00004651"/>
    </source>
</evidence>
<feature type="transmembrane region" description="Helical" evidence="12">
    <location>
        <begin position="312"/>
        <end position="335"/>
    </location>
</feature>
<dbReference type="InterPro" id="IPR001851">
    <property type="entry name" value="ABC_transp_permease"/>
</dbReference>
<feature type="transmembrane region" description="Helical" evidence="12">
    <location>
        <begin position="264"/>
        <end position="280"/>
    </location>
</feature>
<keyword evidence="7 12" id="KW-1133">Transmembrane helix</keyword>
<comment type="subunit">
    <text evidence="2">The complex is composed of two ATP-binding proteins (LsrA), two transmembrane proteins (LsrC and LsrD) and a solute-binding protein (LsrB).</text>
</comment>
<comment type="caution">
    <text evidence="14">The sequence shown here is derived from an EMBL/GenBank/DDBJ whole genome shotgun (WGS) entry which is preliminary data.</text>
</comment>
<feature type="transmembrane region" description="Helical" evidence="12">
    <location>
        <begin position="107"/>
        <end position="130"/>
    </location>
</feature>
<feature type="transmembrane region" description="Helical" evidence="12">
    <location>
        <begin position="229"/>
        <end position="249"/>
    </location>
</feature>
<feature type="transmembrane region" description="Helical" evidence="12">
    <location>
        <begin position="29"/>
        <end position="52"/>
    </location>
</feature>
<evidence type="ECO:0000256" key="3">
    <source>
        <dbReference type="ARBA" id="ARBA00022448"/>
    </source>
</evidence>
<dbReference type="RefSeq" id="WP_132615674.1">
    <property type="nucleotide sequence ID" value="NZ_SMKQ01000078.1"/>
</dbReference>
<dbReference type="PANTHER" id="PTHR32196">
    <property type="entry name" value="ABC TRANSPORTER PERMEASE PROTEIN YPHD-RELATED-RELATED"/>
    <property type="match status" value="1"/>
</dbReference>
<dbReference type="EMBL" id="SMKQ01000078">
    <property type="protein sequence ID" value="TDD45480.1"/>
    <property type="molecule type" value="Genomic_DNA"/>
</dbReference>
<evidence type="ECO:0000256" key="10">
    <source>
        <dbReference type="ARBA" id="ARBA00039382"/>
    </source>
</evidence>
<protein>
    <recommendedName>
        <fullName evidence="10">Autoinducer 2 import system permease protein LsrC</fullName>
    </recommendedName>
</protein>
<name>A0A4R4YM00_9ACTN</name>
<comment type="function">
    <text evidence="9">Part of the ABC transporter complex LsrABCD involved in autoinducer 2 (AI-2) import. Probably responsible for the translocation of the substrate across the membrane.</text>
</comment>
<feature type="transmembrane region" description="Helical" evidence="12">
    <location>
        <begin position="287"/>
        <end position="306"/>
    </location>
</feature>
<evidence type="ECO:0000256" key="2">
    <source>
        <dbReference type="ARBA" id="ARBA00011262"/>
    </source>
</evidence>
<feature type="transmembrane region" description="Helical" evidence="12">
    <location>
        <begin position="137"/>
        <end position="156"/>
    </location>
</feature>
<dbReference type="GO" id="GO:0022857">
    <property type="term" value="F:transmembrane transporter activity"/>
    <property type="evidence" value="ECO:0007669"/>
    <property type="project" value="InterPro"/>
</dbReference>
<dbReference type="PROSITE" id="PS50126">
    <property type="entry name" value="S1"/>
    <property type="match status" value="1"/>
</dbReference>
<evidence type="ECO:0000256" key="9">
    <source>
        <dbReference type="ARBA" id="ARBA00025439"/>
    </source>
</evidence>
<keyword evidence="5" id="KW-0997">Cell inner membrane</keyword>
<keyword evidence="3" id="KW-0813">Transport</keyword>
<evidence type="ECO:0000256" key="4">
    <source>
        <dbReference type="ARBA" id="ARBA00022475"/>
    </source>
</evidence>
<evidence type="ECO:0000313" key="14">
    <source>
        <dbReference type="EMBL" id="TDD45480.1"/>
    </source>
</evidence>
<accession>A0A4R4YM00</accession>
<evidence type="ECO:0000256" key="7">
    <source>
        <dbReference type="ARBA" id="ARBA00022989"/>
    </source>
</evidence>
<keyword evidence="8 12" id="KW-0472">Membrane</keyword>
<feature type="transmembrane region" description="Helical" evidence="12">
    <location>
        <begin position="176"/>
        <end position="199"/>
    </location>
</feature>
<keyword evidence="15" id="KW-1185">Reference proteome</keyword>
<sequence length="371" mass="37296">MTATATAAETVRGRGGRRLVDRVARVRELGIVVALAALFGVTGAVNLSFLSYASLRDILLNSAIIALLAVGQTLVVITRNVDLSVSSVVGLAAFGGALVLADNPGVPIPVVIAGCVLLGAVCGAVNGLLVGVAKVPALVATLGTLYAFRGIDYAWAGGRQVNAADMPEGFLALGTSSVLGVPLLALVALVVLLVVGWMLRNLRSGRELYAIGSNPEAAVLAGIRVRRRIVAAFVANGALAGLAGVMWAARFGTVDATVATGKELDVIAAVVVGGVAIFGGSGTVYGAALGALLLSSITSALAVLRVDALAQTAINGALLIAAIVLDRVLALRVAAALRRRSREAPPPVPGPERGKAAASTATEPASRGEAE</sequence>
<evidence type="ECO:0000313" key="15">
    <source>
        <dbReference type="Proteomes" id="UP000295302"/>
    </source>
</evidence>
<organism evidence="14 15">
    <name type="scientific">Nonomuraea terrae</name>
    <dbReference type="NCBI Taxonomy" id="2530383"/>
    <lineage>
        <taxon>Bacteria</taxon>
        <taxon>Bacillati</taxon>
        <taxon>Actinomycetota</taxon>
        <taxon>Actinomycetes</taxon>
        <taxon>Streptosporangiales</taxon>
        <taxon>Streptosporangiaceae</taxon>
        <taxon>Nonomuraea</taxon>
    </lineage>
</organism>
<keyword evidence="6 12" id="KW-0812">Transmembrane</keyword>
<dbReference type="OrthoDB" id="9808136at2"/>
<dbReference type="AlphaFoldDB" id="A0A4R4YM00"/>
<feature type="domain" description="S1 motif" evidence="13">
    <location>
        <begin position="8"/>
        <end position="94"/>
    </location>
</feature>
<comment type="subcellular location">
    <subcellularLocation>
        <location evidence="1">Cell membrane</location>
        <topology evidence="1">Multi-pass membrane protein</topology>
    </subcellularLocation>
</comment>